<evidence type="ECO:0000313" key="12">
    <source>
        <dbReference type="EMBL" id="KAK1281454.1"/>
    </source>
</evidence>
<name>A0AAV9BYS5_ACOGR</name>
<dbReference type="Pfam" id="PF01657">
    <property type="entry name" value="Stress-antifung"/>
    <property type="match status" value="2"/>
</dbReference>
<dbReference type="CDD" id="cd23509">
    <property type="entry name" value="Gnk2-like"/>
    <property type="match status" value="2"/>
</dbReference>
<keyword evidence="5" id="KW-0547">Nucleotide-binding</keyword>
<feature type="domain" description="Gnk2-homologous" evidence="11">
    <location>
        <begin position="140"/>
        <end position="250"/>
    </location>
</feature>
<feature type="transmembrane region" description="Helical" evidence="9">
    <location>
        <begin position="270"/>
        <end position="292"/>
    </location>
</feature>
<keyword evidence="1" id="KW-0723">Serine/threonine-protein kinase</keyword>
<evidence type="ECO:0000256" key="2">
    <source>
        <dbReference type="ARBA" id="ARBA00022679"/>
    </source>
</evidence>
<dbReference type="PROSITE" id="PS51473">
    <property type="entry name" value="GNK2"/>
    <property type="match status" value="2"/>
</dbReference>
<feature type="signal peptide" evidence="10">
    <location>
        <begin position="1"/>
        <end position="29"/>
    </location>
</feature>
<accession>A0AAV9BYS5</accession>
<evidence type="ECO:0000256" key="4">
    <source>
        <dbReference type="ARBA" id="ARBA00022737"/>
    </source>
</evidence>
<evidence type="ECO:0000256" key="7">
    <source>
        <dbReference type="ARBA" id="ARBA00022840"/>
    </source>
</evidence>
<dbReference type="PANTHER" id="PTHR47973">
    <property type="entry name" value="CYSTEINE-RICH RECEPTOR-LIKE PROTEIN KINASE 3"/>
    <property type="match status" value="1"/>
</dbReference>
<dbReference type="SUPFAM" id="SSF56112">
    <property type="entry name" value="Protein kinase-like (PK-like)"/>
    <property type="match status" value="1"/>
</dbReference>
<keyword evidence="4" id="KW-0677">Repeat</keyword>
<evidence type="ECO:0000256" key="3">
    <source>
        <dbReference type="ARBA" id="ARBA00022729"/>
    </source>
</evidence>
<keyword evidence="9" id="KW-0472">Membrane</keyword>
<dbReference type="InterPro" id="IPR011009">
    <property type="entry name" value="Kinase-like_dom_sf"/>
</dbReference>
<keyword evidence="13" id="KW-1185">Reference proteome</keyword>
<dbReference type="EMBL" id="JAUJYN010000001">
    <property type="protein sequence ID" value="KAK1281454.1"/>
    <property type="molecule type" value="Genomic_DNA"/>
</dbReference>
<dbReference type="InterPro" id="IPR002902">
    <property type="entry name" value="GNK2"/>
</dbReference>
<gene>
    <name evidence="12" type="ORF">QJS04_geneDACA002785</name>
</gene>
<reference evidence="12" key="1">
    <citation type="journal article" date="2023" name="Nat. Commun.">
        <title>Diploid and tetraploid genomes of Acorus and the evolution of monocots.</title>
        <authorList>
            <person name="Ma L."/>
            <person name="Liu K.W."/>
            <person name="Li Z."/>
            <person name="Hsiao Y.Y."/>
            <person name="Qi Y."/>
            <person name="Fu T."/>
            <person name="Tang G.D."/>
            <person name="Zhang D."/>
            <person name="Sun W.H."/>
            <person name="Liu D.K."/>
            <person name="Li Y."/>
            <person name="Chen G.Z."/>
            <person name="Liu X.D."/>
            <person name="Liao X.Y."/>
            <person name="Jiang Y.T."/>
            <person name="Yu X."/>
            <person name="Hao Y."/>
            <person name="Huang J."/>
            <person name="Zhao X.W."/>
            <person name="Ke S."/>
            <person name="Chen Y.Y."/>
            <person name="Wu W.L."/>
            <person name="Hsu J.L."/>
            <person name="Lin Y.F."/>
            <person name="Huang M.D."/>
            <person name="Li C.Y."/>
            <person name="Huang L."/>
            <person name="Wang Z.W."/>
            <person name="Zhao X."/>
            <person name="Zhong W.Y."/>
            <person name="Peng D.H."/>
            <person name="Ahmad S."/>
            <person name="Lan S."/>
            <person name="Zhang J.S."/>
            <person name="Tsai W.C."/>
            <person name="Van de Peer Y."/>
            <person name="Liu Z.J."/>
        </authorList>
    </citation>
    <scope>NUCLEOTIDE SEQUENCE</scope>
    <source>
        <strain evidence="12">SCP</strain>
    </source>
</reference>
<evidence type="ECO:0000256" key="8">
    <source>
        <dbReference type="ARBA" id="ARBA00023170"/>
    </source>
</evidence>
<evidence type="ECO:0000313" key="13">
    <source>
        <dbReference type="Proteomes" id="UP001179952"/>
    </source>
</evidence>
<dbReference type="Gene3D" id="3.30.430.20">
    <property type="entry name" value="Gnk2 domain, C-X8-C-X2-C motif"/>
    <property type="match status" value="2"/>
</dbReference>
<dbReference type="FunFam" id="3.30.430.20:FF:000015">
    <property type="entry name" value="Cysteine-rich receptor-like protein kinase 3"/>
    <property type="match status" value="1"/>
</dbReference>
<dbReference type="Gene3D" id="3.30.200.20">
    <property type="entry name" value="Phosphorylase Kinase, domain 1"/>
    <property type="match status" value="1"/>
</dbReference>
<evidence type="ECO:0000256" key="10">
    <source>
        <dbReference type="SAM" id="SignalP"/>
    </source>
</evidence>
<sequence length="463" mass="50138">MHVETQPIIIIMPSLLFFLLLQSPPSTLSDGPESQLVLLYCGTHHYHNATRAVTSFAANMESISTKVHSTGFAVSSTGSGPDSSHCLAQCYDYLSPVECVLCFSKLRTLGPLCFPSINGRIFLDGCFDRVDNYAFFGEALGPDDRAWCGNRTRWGPSFEKAVTRAVADAVHEAQVGAGHGRGAVEGGSGGDGGSRGGSAYAWASCWRTVDPGGCSRCLRNASASATGCLPWSEARVTNTGCFLRYSDTDFMRNNAINGGHRPKGNARLKVGAIISSVVIMGLCLAIALFFVFKCNREIEEKRKGLNKTLKMIESALVKSSLNFKYSTLVAATGSFDPANKLGEGGYGAVYKAWKHYQIGSMENIIDSNMTSNNCANSMRRQVLRTAQIAFLCTQENALLRPSMSRVLQMLMRGDEELPKPTNPPFIDEDMMELNLCLVDSNGLLCNSSSSSVATMSYSSFCPR</sequence>
<protein>
    <submittedName>
        <fullName evidence="12">Cysteine-rich receptor-like protein kinase 2</fullName>
    </submittedName>
</protein>
<keyword evidence="2" id="KW-0808">Transferase</keyword>
<keyword evidence="7" id="KW-0067">ATP-binding</keyword>
<dbReference type="InterPro" id="IPR052059">
    <property type="entry name" value="CR_Ser/Thr_kinase"/>
</dbReference>
<evidence type="ECO:0000259" key="11">
    <source>
        <dbReference type="PROSITE" id="PS51473"/>
    </source>
</evidence>
<dbReference type="InterPro" id="IPR038408">
    <property type="entry name" value="GNK2_sf"/>
</dbReference>
<organism evidence="12 13">
    <name type="scientific">Acorus gramineus</name>
    <name type="common">Dwarf sweet flag</name>
    <dbReference type="NCBI Taxonomy" id="55184"/>
    <lineage>
        <taxon>Eukaryota</taxon>
        <taxon>Viridiplantae</taxon>
        <taxon>Streptophyta</taxon>
        <taxon>Embryophyta</taxon>
        <taxon>Tracheophyta</taxon>
        <taxon>Spermatophyta</taxon>
        <taxon>Magnoliopsida</taxon>
        <taxon>Liliopsida</taxon>
        <taxon>Acoraceae</taxon>
        <taxon>Acorus</taxon>
    </lineage>
</organism>
<keyword evidence="9" id="KW-0812">Transmembrane</keyword>
<feature type="domain" description="Gnk2-homologous" evidence="11">
    <location>
        <begin position="34"/>
        <end position="135"/>
    </location>
</feature>
<dbReference type="AlphaFoldDB" id="A0AAV9BYS5"/>
<dbReference type="Proteomes" id="UP001179952">
    <property type="component" value="Unassembled WGS sequence"/>
</dbReference>
<reference evidence="12" key="2">
    <citation type="submission" date="2023-06" db="EMBL/GenBank/DDBJ databases">
        <authorList>
            <person name="Ma L."/>
            <person name="Liu K.-W."/>
            <person name="Li Z."/>
            <person name="Hsiao Y.-Y."/>
            <person name="Qi Y."/>
            <person name="Fu T."/>
            <person name="Tang G."/>
            <person name="Zhang D."/>
            <person name="Sun W.-H."/>
            <person name="Liu D.-K."/>
            <person name="Li Y."/>
            <person name="Chen G.-Z."/>
            <person name="Liu X.-D."/>
            <person name="Liao X.-Y."/>
            <person name="Jiang Y.-T."/>
            <person name="Yu X."/>
            <person name="Hao Y."/>
            <person name="Huang J."/>
            <person name="Zhao X.-W."/>
            <person name="Ke S."/>
            <person name="Chen Y.-Y."/>
            <person name="Wu W.-L."/>
            <person name="Hsu J.-L."/>
            <person name="Lin Y.-F."/>
            <person name="Huang M.-D."/>
            <person name="Li C.-Y."/>
            <person name="Huang L."/>
            <person name="Wang Z.-W."/>
            <person name="Zhao X."/>
            <person name="Zhong W.-Y."/>
            <person name="Peng D.-H."/>
            <person name="Ahmad S."/>
            <person name="Lan S."/>
            <person name="Zhang J.-S."/>
            <person name="Tsai W.-C."/>
            <person name="Van De Peer Y."/>
            <person name="Liu Z.-J."/>
        </authorList>
    </citation>
    <scope>NUCLEOTIDE SEQUENCE</scope>
    <source>
        <strain evidence="12">SCP</strain>
        <tissue evidence="12">Leaves</tissue>
    </source>
</reference>
<evidence type="ECO:0000256" key="9">
    <source>
        <dbReference type="SAM" id="Phobius"/>
    </source>
</evidence>
<comment type="caution">
    <text evidence="12">The sequence shown here is derived from an EMBL/GenBank/DDBJ whole genome shotgun (WGS) entry which is preliminary data.</text>
</comment>
<keyword evidence="3 10" id="KW-0732">Signal</keyword>
<keyword evidence="6 12" id="KW-0418">Kinase</keyword>
<evidence type="ECO:0000256" key="1">
    <source>
        <dbReference type="ARBA" id="ARBA00022527"/>
    </source>
</evidence>
<dbReference type="GO" id="GO:0004674">
    <property type="term" value="F:protein serine/threonine kinase activity"/>
    <property type="evidence" value="ECO:0007669"/>
    <property type="project" value="UniProtKB-KW"/>
</dbReference>
<keyword evidence="9" id="KW-1133">Transmembrane helix</keyword>
<evidence type="ECO:0000256" key="5">
    <source>
        <dbReference type="ARBA" id="ARBA00022741"/>
    </source>
</evidence>
<feature type="chain" id="PRO_5044023990" evidence="10">
    <location>
        <begin position="30"/>
        <end position="463"/>
    </location>
</feature>
<dbReference type="GO" id="GO:0005524">
    <property type="term" value="F:ATP binding"/>
    <property type="evidence" value="ECO:0007669"/>
    <property type="project" value="UniProtKB-KW"/>
</dbReference>
<proteinExistence type="predicted"/>
<evidence type="ECO:0000256" key="6">
    <source>
        <dbReference type="ARBA" id="ARBA00022777"/>
    </source>
</evidence>
<keyword evidence="8 12" id="KW-0675">Receptor</keyword>